<dbReference type="Pfam" id="PF25301">
    <property type="entry name" value="CUT_C"/>
    <property type="match status" value="1"/>
</dbReference>
<dbReference type="SMART" id="SM00241">
    <property type="entry name" value="ZP"/>
    <property type="match status" value="1"/>
</dbReference>
<keyword evidence="14" id="KW-1185">Reference proteome</keyword>
<evidence type="ECO:0000256" key="8">
    <source>
        <dbReference type="SAM" id="MobiDB-lite"/>
    </source>
</evidence>
<gene>
    <name evidence="13" type="ORF">CYNAS_LOCUS11322</name>
</gene>
<evidence type="ECO:0000256" key="10">
    <source>
        <dbReference type="SAM" id="SignalP"/>
    </source>
</evidence>
<evidence type="ECO:0000256" key="4">
    <source>
        <dbReference type="ARBA" id="ARBA00022692"/>
    </source>
</evidence>
<keyword evidence="2" id="KW-0193">Cuticle</keyword>
<dbReference type="Gene3D" id="3.40.50.410">
    <property type="entry name" value="von Willebrand factor, type A domain"/>
    <property type="match status" value="1"/>
</dbReference>
<evidence type="ECO:0000259" key="11">
    <source>
        <dbReference type="PROSITE" id="PS50234"/>
    </source>
</evidence>
<feature type="compositionally biased region" description="Low complexity" evidence="8">
    <location>
        <begin position="573"/>
        <end position="592"/>
    </location>
</feature>
<protein>
    <submittedName>
        <fullName evidence="13">Uncharacterized protein</fullName>
    </submittedName>
</protein>
<reference evidence="13" key="1">
    <citation type="submission" date="2023-07" db="EMBL/GenBank/DDBJ databases">
        <authorList>
            <consortium name="CYATHOMIX"/>
        </authorList>
    </citation>
    <scope>NUCLEOTIDE SEQUENCE</scope>
    <source>
        <strain evidence="13">N/A</strain>
    </source>
</reference>
<dbReference type="CDD" id="cd01450">
    <property type="entry name" value="vWFA_subfamily_ECM"/>
    <property type="match status" value="1"/>
</dbReference>
<dbReference type="PANTHER" id="PTHR22907:SF40">
    <property type="entry name" value="TRANSMEMBRANE PROTEIN-RELATED"/>
    <property type="match status" value="1"/>
</dbReference>
<feature type="region of interest" description="Disordered" evidence="8">
    <location>
        <begin position="497"/>
        <end position="592"/>
    </location>
</feature>
<evidence type="ECO:0000256" key="7">
    <source>
        <dbReference type="ARBA" id="ARBA00023136"/>
    </source>
</evidence>
<dbReference type="InterPro" id="IPR057475">
    <property type="entry name" value="CUT_C"/>
</dbReference>
<feature type="region of interest" description="Disordered" evidence="8">
    <location>
        <begin position="622"/>
        <end position="697"/>
    </location>
</feature>
<dbReference type="PROSITE" id="PS51034">
    <property type="entry name" value="ZP_2"/>
    <property type="match status" value="1"/>
</dbReference>
<dbReference type="Proteomes" id="UP001176961">
    <property type="component" value="Unassembled WGS sequence"/>
</dbReference>
<dbReference type="InterPro" id="IPR051962">
    <property type="entry name" value="Cuticlin"/>
</dbReference>
<feature type="domain" description="VWFA" evidence="11">
    <location>
        <begin position="1042"/>
        <end position="1216"/>
    </location>
</feature>
<keyword evidence="3" id="KW-1003">Cell membrane</keyword>
<organism evidence="13 14">
    <name type="scientific">Cylicocyclus nassatus</name>
    <name type="common">Nematode worm</name>
    <dbReference type="NCBI Taxonomy" id="53992"/>
    <lineage>
        <taxon>Eukaryota</taxon>
        <taxon>Metazoa</taxon>
        <taxon>Ecdysozoa</taxon>
        <taxon>Nematoda</taxon>
        <taxon>Chromadorea</taxon>
        <taxon>Rhabditida</taxon>
        <taxon>Rhabditina</taxon>
        <taxon>Rhabditomorpha</taxon>
        <taxon>Strongyloidea</taxon>
        <taxon>Strongylidae</taxon>
        <taxon>Cylicocyclus</taxon>
    </lineage>
</organism>
<dbReference type="PANTHER" id="PTHR22907">
    <property type="entry name" value="GH04558P"/>
    <property type="match status" value="1"/>
</dbReference>
<keyword evidence="5 10" id="KW-0732">Signal</keyword>
<dbReference type="InterPro" id="IPR056953">
    <property type="entry name" value="CUT_N"/>
</dbReference>
<proteinExistence type="predicted"/>
<feature type="chain" id="PRO_5041396868" evidence="10">
    <location>
        <begin position="21"/>
        <end position="1697"/>
    </location>
</feature>
<evidence type="ECO:0000313" key="14">
    <source>
        <dbReference type="Proteomes" id="UP001176961"/>
    </source>
</evidence>
<feature type="compositionally biased region" description="Acidic residues" evidence="8">
    <location>
        <begin position="817"/>
        <end position="826"/>
    </location>
</feature>
<dbReference type="GO" id="GO:0042302">
    <property type="term" value="F:structural constituent of cuticle"/>
    <property type="evidence" value="ECO:0007669"/>
    <property type="project" value="UniProtKB-KW"/>
</dbReference>
<keyword evidence="4 9" id="KW-0812">Transmembrane</keyword>
<accession>A0AA36GWD6</accession>
<feature type="compositionally biased region" description="Pro residues" evidence="8">
    <location>
        <begin position="43"/>
        <end position="58"/>
    </location>
</feature>
<evidence type="ECO:0000256" key="9">
    <source>
        <dbReference type="SAM" id="Phobius"/>
    </source>
</evidence>
<feature type="transmembrane region" description="Helical" evidence="9">
    <location>
        <begin position="1610"/>
        <end position="1630"/>
    </location>
</feature>
<evidence type="ECO:0000256" key="5">
    <source>
        <dbReference type="ARBA" id="ARBA00022729"/>
    </source>
</evidence>
<feature type="compositionally biased region" description="Low complexity" evidence="8">
    <location>
        <begin position="413"/>
        <end position="442"/>
    </location>
</feature>
<evidence type="ECO:0000256" key="3">
    <source>
        <dbReference type="ARBA" id="ARBA00022475"/>
    </source>
</evidence>
<keyword evidence="7 9" id="KW-0472">Membrane</keyword>
<dbReference type="EMBL" id="CATQJL010000223">
    <property type="protein sequence ID" value="CAJ0599339.1"/>
    <property type="molecule type" value="Genomic_DNA"/>
</dbReference>
<evidence type="ECO:0000259" key="12">
    <source>
        <dbReference type="PROSITE" id="PS51034"/>
    </source>
</evidence>
<feature type="domain" description="ZP" evidence="12">
    <location>
        <begin position="1306"/>
        <end position="1558"/>
    </location>
</feature>
<dbReference type="InterPro" id="IPR036465">
    <property type="entry name" value="vWFA_dom_sf"/>
</dbReference>
<feature type="compositionally biased region" description="Low complexity" evidence="8">
    <location>
        <begin position="802"/>
        <end position="816"/>
    </location>
</feature>
<dbReference type="Pfam" id="PF00092">
    <property type="entry name" value="VWA"/>
    <property type="match status" value="1"/>
</dbReference>
<feature type="signal peptide" evidence="10">
    <location>
        <begin position="1"/>
        <end position="20"/>
    </location>
</feature>
<keyword evidence="6 9" id="KW-1133">Transmembrane helix</keyword>
<dbReference type="Pfam" id="PF25057">
    <property type="entry name" value="CUT_N"/>
    <property type="match status" value="1"/>
</dbReference>
<dbReference type="PROSITE" id="PS50234">
    <property type="entry name" value="VWFA"/>
    <property type="match status" value="1"/>
</dbReference>
<dbReference type="InterPro" id="IPR001507">
    <property type="entry name" value="ZP_dom"/>
</dbReference>
<evidence type="ECO:0000256" key="6">
    <source>
        <dbReference type="ARBA" id="ARBA00022989"/>
    </source>
</evidence>
<dbReference type="SUPFAM" id="SSF53300">
    <property type="entry name" value="vWA-like"/>
    <property type="match status" value="1"/>
</dbReference>
<evidence type="ECO:0000256" key="1">
    <source>
        <dbReference type="ARBA" id="ARBA00004251"/>
    </source>
</evidence>
<feature type="region of interest" description="Disordered" evidence="8">
    <location>
        <begin position="710"/>
        <end position="742"/>
    </location>
</feature>
<name>A0AA36GWD6_CYLNA</name>
<feature type="region of interest" description="Disordered" evidence="8">
    <location>
        <begin position="802"/>
        <end position="829"/>
    </location>
</feature>
<feature type="compositionally biased region" description="Low complexity" evidence="8">
    <location>
        <begin position="712"/>
        <end position="726"/>
    </location>
</feature>
<dbReference type="PRINTS" id="PR00453">
    <property type="entry name" value="VWFADOMAIN"/>
</dbReference>
<dbReference type="GO" id="GO:0005886">
    <property type="term" value="C:plasma membrane"/>
    <property type="evidence" value="ECO:0007669"/>
    <property type="project" value="UniProtKB-SubCell"/>
</dbReference>
<feature type="region of interest" description="Disordered" evidence="8">
    <location>
        <begin position="35"/>
        <end position="58"/>
    </location>
</feature>
<evidence type="ECO:0000256" key="2">
    <source>
        <dbReference type="ARBA" id="ARBA00022460"/>
    </source>
</evidence>
<feature type="compositionally biased region" description="Low complexity" evidence="8">
    <location>
        <begin position="369"/>
        <end position="388"/>
    </location>
</feature>
<dbReference type="InterPro" id="IPR002035">
    <property type="entry name" value="VWF_A"/>
</dbReference>
<evidence type="ECO:0000313" key="13">
    <source>
        <dbReference type="EMBL" id="CAJ0599339.1"/>
    </source>
</evidence>
<feature type="region of interest" description="Disordered" evidence="8">
    <location>
        <begin position="1648"/>
        <end position="1668"/>
    </location>
</feature>
<comment type="subcellular location">
    <subcellularLocation>
        <location evidence="1">Cell membrane</location>
        <topology evidence="1">Single-pass type I membrane protein</topology>
    </subcellularLocation>
</comment>
<feature type="region of interest" description="Disordered" evidence="8">
    <location>
        <begin position="365"/>
        <end position="442"/>
    </location>
</feature>
<feature type="compositionally biased region" description="Low complexity" evidence="8">
    <location>
        <begin position="514"/>
        <end position="563"/>
    </location>
</feature>
<dbReference type="SMART" id="SM00327">
    <property type="entry name" value="VWA"/>
    <property type="match status" value="1"/>
</dbReference>
<comment type="caution">
    <text evidence="13">The sequence shown here is derived from an EMBL/GenBank/DDBJ whole genome shotgun (WGS) entry which is preliminary data.</text>
</comment>
<sequence length="1697" mass="186122">MRRRRGEWLLLSMLPCLVLAQSGYDAQPIGRFSAEDNVGHFQPPSPPRPVPRGYQPPPSPLMFQAPRSRFNSAEPPQNIYAIPNYRKPPTPVMAPQSVVRYVGSRQNVRVVGNENKQSAPPALAPPVGFVEGWSDQQIKPPALPVPQPSNPSRLIYTPQVTAHRDRGPPAARPQEQRQVQVKVQPAVSSTEENPPDVLNNIIVHIYLNAKGKQSHTVATSGPIKGLFGIGTSHGGPGTHTNPIVIKKEFDRDTLEFVEEENAKLRMRDGPSNIVEVQAMVSTPDRKIENTLNKAVNTELNRAIPMVMNRMRGPMQNLDDELRKELEQALVDELAKNLGETIDNMGPSPSDEDLGALIEEGFNEINKDLTSSTTTTTQRSTTTKQTTTRRTTRPVAIITAPSPDREIPPPPAPETTSRTQPPRTSRITTTKAPSTTTVSPTPTVPWWWTMWTKTTTPRTTNKVPTTTEAPTTITVRWWRNTTTEAPATTTMPWWRTHRVSTTKPSTPSTIAAEVTTSTTRPSTTARTRSTTTSRRTTATSTSRGTTESPTRATTTEAASPSTTTIPWWRTHRITSTTPGTSSTTEKVTTSTHRVPTTTTKVFMTTSTVPNRWKTTEVALKVPGVKSPPEFNEDETPETTEKATPAWPVPSIDEESEKDQERIAPFRPTRPSHPKWTGQVAPARKSEEEQEEEEPKFVTSRPIHIVSLDESAETVTTTTQRGTTMGRRVTSKPSPPPASGEATQTPIFDESAFEKGTTTTRKTVPPTLLTAEPEPTVTVPTPAFTESPPTVTTTRLFRIQNRTSTTSSTTVTFGTLPTETEEPEEEEEHVVVKGRPTNFGDQNMMKADIEKVMLEETFTEDMVVVTTSSATTAELPTLLPRLPEDFESTAVSPPVPSVAPTEIEPLSMETSEVDVTSSATTTEVPTLPARLPEDFESTAVSPAELPIIPTRTEPSSMKTTETEVFPEEVISTTTEAPPFEFSPGVLEPDVMHRQPSVPETTTQMEITSSVQLPSVEVQPIPGSIAMPKGSCPTPNDHSDKNRTDVLFLLDSSNSYNEQKFMHAIQLLMDTVKHFRNIGPNGTQISLVQYNTEPYLEFSLRKHNCRQWLIDDIADTDYMQGGSMLGKAVEKVSRFAFTKNRGDRPDAENVLVVLTDGQSDDKIQEPVEIAKKNNVTVLVIATVEANPNYIMELAGNMDNVFRFHTDPHKRLSQKLAERIMSLSSAATLSVAPATATQPTPTTTMRILGPHEMFTISMPKLDSNAVAQETVDEGLQTGTGHHLPPSSPIVPTVSTLPWRGNEPEGFVHLECSHLGFKIKFNLPGDFSGVAQVKGQEDREECRKEIRPTEGSSNSSTELFVATKTCGVTRVKSIEPPGQNYSLILLLAHHGSLVTERDRAYLLQCFIGKPTVDAELSADLTVMKGELMIAETITLTSVPPTCSYSIRKDSPDGPTVKTAIVGETVYHRWDCDGGEEANHVYGIQIHSCYASDDIDMKFPIVDKKGCSSDLALLSDPKYMDDRLSAYAESKAFAFQKAESLKFVCKLSLCTRDGDGCEGVTPPTCGGSSPDLLITRRLRHQNVLEGALSSALSTKVDVTSERPPLSRVVDVLSSKGSLILLAVLVVAAILGSVLLARYVRHPVDATTICSDPETLMSSPTSPIPPSETANTLPRPTSFVESSHAEANQRLAEFMRSFDRSRYV</sequence>